<evidence type="ECO:0000313" key="1">
    <source>
        <dbReference type="EMBL" id="KAJ7631471.1"/>
    </source>
</evidence>
<name>A0AAD7FQ29_MYCRO</name>
<feature type="non-terminal residue" evidence="1">
    <location>
        <position position="1"/>
    </location>
</feature>
<proteinExistence type="predicted"/>
<organism evidence="1 2">
    <name type="scientific">Mycena rosella</name>
    <name type="common">Pink bonnet</name>
    <name type="synonym">Agaricus rosellus</name>
    <dbReference type="NCBI Taxonomy" id="1033263"/>
    <lineage>
        <taxon>Eukaryota</taxon>
        <taxon>Fungi</taxon>
        <taxon>Dikarya</taxon>
        <taxon>Basidiomycota</taxon>
        <taxon>Agaricomycotina</taxon>
        <taxon>Agaricomycetes</taxon>
        <taxon>Agaricomycetidae</taxon>
        <taxon>Agaricales</taxon>
        <taxon>Marasmiineae</taxon>
        <taxon>Mycenaceae</taxon>
        <taxon>Mycena</taxon>
    </lineage>
</organism>
<dbReference type="Proteomes" id="UP001221757">
    <property type="component" value="Unassembled WGS sequence"/>
</dbReference>
<gene>
    <name evidence="1" type="ORF">B0H17DRAFT_1109150</name>
</gene>
<sequence length="80" mass="8754">AYARATSLSRLVSRLTTAVPQEHYSDLERVQAPRFSGGVGPGGVRARAEGAFKKERGDTHQSPLSFSFEKTIPTLWGHVK</sequence>
<dbReference type="EMBL" id="JARKIE010000519">
    <property type="protein sequence ID" value="KAJ7631471.1"/>
    <property type="molecule type" value="Genomic_DNA"/>
</dbReference>
<protein>
    <submittedName>
        <fullName evidence="1">Uncharacterized protein</fullName>
    </submittedName>
</protein>
<keyword evidence="2" id="KW-1185">Reference proteome</keyword>
<accession>A0AAD7FQ29</accession>
<comment type="caution">
    <text evidence="1">The sequence shown here is derived from an EMBL/GenBank/DDBJ whole genome shotgun (WGS) entry which is preliminary data.</text>
</comment>
<feature type="non-terminal residue" evidence="1">
    <location>
        <position position="80"/>
    </location>
</feature>
<dbReference type="AlphaFoldDB" id="A0AAD7FQ29"/>
<reference evidence="1" key="1">
    <citation type="submission" date="2023-03" db="EMBL/GenBank/DDBJ databases">
        <title>Massive genome expansion in bonnet fungi (Mycena s.s.) driven by repeated elements and novel gene families across ecological guilds.</title>
        <authorList>
            <consortium name="Lawrence Berkeley National Laboratory"/>
            <person name="Harder C.B."/>
            <person name="Miyauchi S."/>
            <person name="Viragh M."/>
            <person name="Kuo A."/>
            <person name="Thoen E."/>
            <person name="Andreopoulos B."/>
            <person name="Lu D."/>
            <person name="Skrede I."/>
            <person name="Drula E."/>
            <person name="Henrissat B."/>
            <person name="Morin E."/>
            <person name="Kohler A."/>
            <person name="Barry K."/>
            <person name="LaButti K."/>
            <person name="Morin E."/>
            <person name="Salamov A."/>
            <person name="Lipzen A."/>
            <person name="Mereny Z."/>
            <person name="Hegedus B."/>
            <person name="Baldrian P."/>
            <person name="Stursova M."/>
            <person name="Weitz H."/>
            <person name="Taylor A."/>
            <person name="Grigoriev I.V."/>
            <person name="Nagy L.G."/>
            <person name="Martin F."/>
            <person name="Kauserud H."/>
        </authorList>
    </citation>
    <scope>NUCLEOTIDE SEQUENCE</scope>
    <source>
        <strain evidence="1">CBHHK067</strain>
    </source>
</reference>
<evidence type="ECO:0000313" key="2">
    <source>
        <dbReference type="Proteomes" id="UP001221757"/>
    </source>
</evidence>